<comment type="caution">
    <text evidence="8">The sequence shown here is derived from an EMBL/GenBank/DDBJ whole genome shotgun (WGS) entry which is preliminary data.</text>
</comment>
<proteinExistence type="predicted"/>
<dbReference type="SUPFAM" id="SSF50974">
    <property type="entry name" value="Nitrous oxide reductase, N-terminal domain"/>
    <property type="match status" value="2"/>
</dbReference>
<dbReference type="Proteomes" id="UP001416858">
    <property type="component" value="Unassembled WGS sequence"/>
</dbReference>
<name>A0ABP9VUQ6_9BACT</name>
<keyword evidence="3" id="KW-0732">Signal</keyword>
<keyword evidence="1 6" id="KW-0349">Heme</keyword>
<reference evidence="8 9" key="1">
    <citation type="submission" date="2024-02" db="EMBL/GenBank/DDBJ databases">
        <title>Rhodopirellula caenicola NBRC 110016.</title>
        <authorList>
            <person name="Ichikawa N."/>
            <person name="Katano-Makiyama Y."/>
            <person name="Hidaka K."/>
        </authorList>
    </citation>
    <scope>NUCLEOTIDE SEQUENCE [LARGE SCALE GENOMIC DNA]</scope>
    <source>
        <strain evidence="8 9">NBRC 110016</strain>
    </source>
</reference>
<feature type="domain" description="Cytochrome c" evidence="7">
    <location>
        <begin position="452"/>
        <end position="556"/>
    </location>
</feature>
<dbReference type="InterPro" id="IPR015943">
    <property type="entry name" value="WD40/YVTN_repeat-like_dom_sf"/>
</dbReference>
<accession>A0ABP9VUQ6</accession>
<evidence type="ECO:0000313" key="9">
    <source>
        <dbReference type="Proteomes" id="UP001416858"/>
    </source>
</evidence>
<evidence type="ECO:0000256" key="3">
    <source>
        <dbReference type="ARBA" id="ARBA00022729"/>
    </source>
</evidence>
<evidence type="ECO:0000256" key="4">
    <source>
        <dbReference type="ARBA" id="ARBA00023002"/>
    </source>
</evidence>
<dbReference type="Gene3D" id="2.130.10.10">
    <property type="entry name" value="YVTN repeat-like/Quinoprotein amine dehydrogenase"/>
    <property type="match status" value="2"/>
</dbReference>
<feature type="domain" description="Cytochrome c" evidence="7">
    <location>
        <begin position="571"/>
        <end position="673"/>
    </location>
</feature>
<protein>
    <recommendedName>
        <fullName evidence="7">Cytochrome c domain-containing protein</fullName>
    </recommendedName>
</protein>
<keyword evidence="9" id="KW-1185">Reference proteome</keyword>
<evidence type="ECO:0000256" key="6">
    <source>
        <dbReference type="PROSITE-ProRule" id="PRU00433"/>
    </source>
</evidence>
<evidence type="ECO:0000313" key="8">
    <source>
        <dbReference type="EMBL" id="GAA5508874.1"/>
    </source>
</evidence>
<evidence type="ECO:0000259" key="7">
    <source>
        <dbReference type="PROSITE" id="PS51007"/>
    </source>
</evidence>
<dbReference type="InterPro" id="IPR009056">
    <property type="entry name" value="Cyt_c-like_dom"/>
</dbReference>
<keyword evidence="2 6" id="KW-0479">Metal-binding</keyword>
<evidence type="ECO:0000256" key="1">
    <source>
        <dbReference type="ARBA" id="ARBA00022617"/>
    </source>
</evidence>
<dbReference type="PANTHER" id="PTHR30600:SF10">
    <property type="entry name" value="BLL6722 PROTEIN"/>
    <property type="match status" value="1"/>
</dbReference>
<dbReference type="InterPro" id="IPR011045">
    <property type="entry name" value="N2O_reductase_N"/>
</dbReference>
<keyword evidence="4" id="KW-0560">Oxidoreductase</keyword>
<organism evidence="8 9">
    <name type="scientific">Novipirellula caenicola</name>
    <dbReference type="NCBI Taxonomy" id="1536901"/>
    <lineage>
        <taxon>Bacteria</taxon>
        <taxon>Pseudomonadati</taxon>
        <taxon>Planctomycetota</taxon>
        <taxon>Planctomycetia</taxon>
        <taxon>Pirellulales</taxon>
        <taxon>Pirellulaceae</taxon>
        <taxon>Novipirellula</taxon>
    </lineage>
</organism>
<sequence>MAKYSAKNGLPRVTRFRVTRMSVMATKSMDLPFRVCFVAVLWCCASIPAWADSPANAKNPTNLTRLSSENVTIDSKIDRSPVDLAINPAATWPAGQWIVTVNQTSDSISLVSTESRGVVDEVVCGDHPTDIVFTNDDDRFVVTCAWSGELVVYRLIPLDTRESDIPAGSSSLAEKASRSAAIQEVARIQLGFEPAGVALSPDASVAYVGLVASGELVEVDLVENKISRRLDVGHWPKNLAISPDGKRLAVGCSGEGKIVVVDTASFEQLYDEPLVGGINLGHMVASRDGSQVYFPWMVYRSNPITIGNIKRGWVLASRIGRVRLDGPAYREAISLDVPELAIGDPYGIAITSDEQQMVVTAGGTHELLFYRLPDLPFIGAGGPGDLIERELQYDRKRFDRIPLGGRPLGIKIASDDRTAYIANYLNNSVQVVDLVERKLLHEIDLGGSDSMSLARQGMSIFHDATRSLDQWYSCHSCHQEGGSNALPMDTMNDGTELTVKTVLPLFGVQQTKPYTWHGWQQSLDDSIANSFTSTMIGKPPSASETKAVRAYLASLELPPNPYRNPNGELSESAARGRQVFFSSEAACADCHLGPHLTDNEIHDVGLNSKDDFYEGYNTPSLRGTYRKVRWLHSGRAKTLERVITDLHSPEKVNGEAELTEQEAADLIEYLKSL</sequence>
<dbReference type="InterPro" id="IPR036909">
    <property type="entry name" value="Cyt_c-like_dom_sf"/>
</dbReference>
<evidence type="ECO:0000256" key="5">
    <source>
        <dbReference type="ARBA" id="ARBA00023004"/>
    </source>
</evidence>
<dbReference type="SUPFAM" id="SSF46626">
    <property type="entry name" value="Cytochrome c"/>
    <property type="match status" value="2"/>
</dbReference>
<dbReference type="InterPro" id="IPR051395">
    <property type="entry name" value="Cytochrome_c_Peroxidase/MauG"/>
</dbReference>
<dbReference type="PROSITE" id="PS51007">
    <property type="entry name" value="CYTC"/>
    <property type="match status" value="2"/>
</dbReference>
<evidence type="ECO:0000256" key="2">
    <source>
        <dbReference type="ARBA" id="ARBA00022723"/>
    </source>
</evidence>
<dbReference type="PANTHER" id="PTHR30600">
    <property type="entry name" value="CYTOCHROME C PEROXIDASE-RELATED"/>
    <property type="match status" value="1"/>
</dbReference>
<gene>
    <name evidence="8" type="ORF">Rcae01_04343</name>
</gene>
<keyword evidence="5 6" id="KW-0408">Iron</keyword>
<dbReference type="EMBL" id="BAABRO010000011">
    <property type="protein sequence ID" value="GAA5508874.1"/>
    <property type="molecule type" value="Genomic_DNA"/>
</dbReference>
<dbReference type="Gene3D" id="1.10.760.10">
    <property type="entry name" value="Cytochrome c-like domain"/>
    <property type="match status" value="2"/>
</dbReference>